<dbReference type="AlphaFoldDB" id="A0AAW1S6B0"/>
<evidence type="ECO:0000259" key="6">
    <source>
        <dbReference type="Pfam" id="PF00703"/>
    </source>
</evidence>
<dbReference type="GO" id="GO:0005975">
    <property type="term" value="P:carbohydrate metabolic process"/>
    <property type="evidence" value="ECO:0007669"/>
    <property type="project" value="InterPro"/>
</dbReference>
<dbReference type="SUPFAM" id="SSF51445">
    <property type="entry name" value="(Trans)glycosidases"/>
    <property type="match status" value="1"/>
</dbReference>
<evidence type="ECO:0000259" key="7">
    <source>
        <dbReference type="Pfam" id="PF02836"/>
    </source>
</evidence>
<keyword evidence="10" id="KW-1185">Reference proteome</keyword>
<dbReference type="InterPro" id="IPR051913">
    <property type="entry name" value="GH2_Domain-Containing"/>
</dbReference>
<evidence type="ECO:0000313" key="10">
    <source>
        <dbReference type="Proteomes" id="UP001438707"/>
    </source>
</evidence>
<feature type="compositionally biased region" description="Polar residues" evidence="4">
    <location>
        <begin position="352"/>
        <end position="363"/>
    </location>
</feature>
<dbReference type="Gene3D" id="2.60.120.260">
    <property type="entry name" value="Galactose-binding domain-like"/>
    <property type="match status" value="1"/>
</dbReference>
<evidence type="ECO:0000256" key="3">
    <source>
        <dbReference type="ARBA" id="ARBA00023295"/>
    </source>
</evidence>
<dbReference type="PANTHER" id="PTHR42732">
    <property type="entry name" value="BETA-GALACTOSIDASE"/>
    <property type="match status" value="1"/>
</dbReference>
<dbReference type="InterPro" id="IPR006102">
    <property type="entry name" value="Ig-like_GH2"/>
</dbReference>
<dbReference type="InterPro" id="IPR006104">
    <property type="entry name" value="Glyco_hydro_2_N"/>
</dbReference>
<dbReference type="InterPro" id="IPR006103">
    <property type="entry name" value="Glyco_hydro_2_cat"/>
</dbReference>
<evidence type="ECO:0000313" key="9">
    <source>
        <dbReference type="EMBL" id="KAK9841236.1"/>
    </source>
</evidence>
<dbReference type="Pfam" id="PF02837">
    <property type="entry name" value="Glyco_hydro_2_N"/>
    <property type="match status" value="1"/>
</dbReference>
<dbReference type="Pfam" id="PF02836">
    <property type="entry name" value="Glyco_hydro_2_C"/>
    <property type="match status" value="1"/>
</dbReference>
<dbReference type="Gene3D" id="2.60.40.10">
    <property type="entry name" value="Immunoglobulins"/>
    <property type="match status" value="1"/>
</dbReference>
<feature type="region of interest" description="Disordered" evidence="4">
    <location>
        <begin position="351"/>
        <end position="380"/>
    </location>
</feature>
<name>A0AAW1S6B0_9CHLO</name>
<evidence type="ECO:0000256" key="2">
    <source>
        <dbReference type="ARBA" id="ARBA00022801"/>
    </source>
</evidence>
<feature type="domain" description="Glycoside hydrolase family 2 catalytic" evidence="7">
    <location>
        <begin position="438"/>
        <end position="554"/>
    </location>
</feature>
<dbReference type="PANTHER" id="PTHR42732:SF2">
    <property type="entry name" value="BETA-MANNOSIDASE"/>
    <property type="match status" value="1"/>
</dbReference>
<evidence type="ECO:0000256" key="4">
    <source>
        <dbReference type="SAM" id="MobiDB-lite"/>
    </source>
</evidence>
<dbReference type="InterPro" id="IPR017853">
    <property type="entry name" value="GH"/>
</dbReference>
<keyword evidence="5" id="KW-0732">Signal</keyword>
<sequence length="715" mass="79672">MRGRSLLSCLAILSFLAIALGAPSVKEFLGLHRAAAGFLGPKKSTATPHHVSQQAGAEQKVMVNPLEKSNRVLPTKWTKEVNSSSPWPEYPRPQLRRPHWKSLNGKWDFDFAFIEESEEQLTGAGLTQEIVVPFPVESVLSGIARTDCTINRVIYRRTFTVPEAWNDSSIVLHFGAVDWKSTVWVNGEKIGVHRGGYDKFSYDITDAVALRGTGAEHEILVTVYDPTEMAHIAIGKQRMRPPRHPSSIWYTSTTGIWQTVWLEPVPKARIERLQLIPDVDASRLDITVHGNEPALGKRCRAEAFDAQQQPVGSAEGIVGETFSLSIDSPRLWSFETPYLYGIEVSIQDDSSRSQTSKSLQRSLLASEPQKGGFHKGEAPNRNSADVVTGYFGMRKISIGKAGASAHPHMLLNGEFVFQVGMLDQGFFPDGLYTAPTDEAMRFDLDMAKSLGYNMLRKHIKVEPDRWYYYADQIGILVWQDMPALFWDGQGPPNFTPAEKAQWEGEMRAMIEWHVSFPCIIMWVIFNEGWGQYETERVVQFAQGLDPSRLADPASGWTDAPVGSVVDMHKYVGPGAPYPTTDRAAVLGEFGGYGLIIEGHIWDPSDIFSYTALHSSQELEDRYCALIDQLKPLMVDETYALNAAVYTSLADIEGEANGMTTYDREVIKVNIRKVHDAHAALLKLSRAINDPETDLKELLGQQPKLLPPIKGNDIAI</sequence>
<organism evidence="9 10">
    <name type="scientific">Apatococcus lobatus</name>
    <dbReference type="NCBI Taxonomy" id="904363"/>
    <lineage>
        <taxon>Eukaryota</taxon>
        <taxon>Viridiplantae</taxon>
        <taxon>Chlorophyta</taxon>
        <taxon>core chlorophytes</taxon>
        <taxon>Trebouxiophyceae</taxon>
        <taxon>Chlorellales</taxon>
        <taxon>Chlorellaceae</taxon>
        <taxon>Apatococcus</taxon>
    </lineage>
</organism>
<feature type="chain" id="PRO_5043418837" description="Glycoside hydrolase family 2" evidence="5">
    <location>
        <begin position="22"/>
        <end position="715"/>
    </location>
</feature>
<dbReference type="Gene3D" id="3.20.20.80">
    <property type="entry name" value="Glycosidases"/>
    <property type="match status" value="1"/>
</dbReference>
<feature type="domain" description="Glycoside hydrolase family 2 immunoglobulin-like beta-sandwich" evidence="6">
    <location>
        <begin position="269"/>
        <end position="352"/>
    </location>
</feature>
<protein>
    <recommendedName>
        <fullName evidence="11">Glycoside hydrolase family 2</fullName>
    </recommendedName>
</protein>
<dbReference type="InterPro" id="IPR013783">
    <property type="entry name" value="Ig-like_fold"/>
</dbReference>
<evidence type="ECO:0000256" key="5">
    <source>
        <dbReference type="SAM" id="SignalP"/>
    </source>
</evidence>
<comment type="similarity">
    <text evidence="1">Belongs to the glycosyl hydrolase 2 family.</text>
</comment>
<dbReference type="SUPFAM" id="SSF49303">
    <property type="entry name" value="beta-Galactosidase/glucuronidase domain"/>
    <property type="match status" value="1"/>
</dbReference>
<dbReference type="EMBL" id="JALJOS010000003">
    <property type="protein sequence ID" value="KAK9841236.1"/>
    <property type="molecule type" value="Genomic_DNA"/>
</dbReference>
<evidence type="ECO:0000256" key="1">
    <source>
        <dbReference type="ARBA" id="ARBA00007401"/>
    </source>
</evidence>
<dbReference type="SUPFAM" id="SSF49785">
    <property type="entry name" value="Galactose-binding domain-like"/>
    <property type="match status" value="1"/>
</dbReference>
<proteinExistence type="inferred from homology"/>
<dbReference type="Proteomes" id="UP001438707">
    <property type="component" value="Unassembled WGS sequence"/>
</dbReference>
<comment type="caution">
    <text evidence="9">The sequence shown here is derived from an EMBL/GenBank/DDBJ whole genome shotgun (WGS) entry which is preliminary data.</text>
</comment>
<keyword evidence="2" id="KW-0378">Hydrolase</keyword>
<dbReference type="GO" id="GO:0004553">
    <property type="term" value="F:hydrolase activity, hydrolyzing O-glycosyl compounds"/>
    <property type="evidence" value="ECO:0007669"/>
    <property type="project" value="InterPro"/>
</dbReference>
<feature type="domain" description="Glycosyl hydrolases family 2 sugar binding" evidence="8">
    <location>
        <begin position="149"/>
        <end position="209"/>
    </location>
</feature>
<dbReference type="Pfam" id="PF00703">
    <property type="entry name" value="Glyco_hydro_2"/>
    <property type="match status" value="1"/>
</dbReference>
<keyword evidence="3" id="KW-0326">Glycosidase</keyword>
<dbReference type="InterPro" id="IPR008979">
    <property type="entry name" value="Galactose-bd-like_sf"/>
</dbReference>
<feature type="signal peptide" evidence="5">
    <location>
        <begin position="1"/>
        <end position="21"/>
    </location>
</feature>
<dbReference type="InterPro" id="IPR036156">
    <property type="entry name" value="Beta-gal/glucu_dom_sf"/>
</dbReference>
<gene>
    <name evidence="9" type="ORF">WJX74_002356</name>
</gene>
<accession>A0AAW1S6B0</accession>
<reference evidence="9 10" key="1">
    <citation type="journal article" date="2024" name="Nat. Commun.">
        <title>Phylogenomics reveals the evolutionary origins of lichenization in chlorophyte algae.</title>
        <authorList>
            <person name="Puginier C."/>
            <person name="Libourel C."/>
            <person name="Otte J."/>
            <person name="Skaloud P."/>
            <person name="Haon M."/>
            <person name="Grisel S."/>
            <person name="Petersen M."/>
            <person name="Berrin J.G."/>
            <person name="Delaux P.M."/>
            <person name="Dal Grande F."/>
            <person name="Keller J."/>
        </authorList>
    </citation>
    <scope>NUCLEOTIDE SEQUENCE [LARGE SCALE GENOMIC DNA]</scope>
    <source>
        <strain evidence="9 10">SAG 2145</strain>
    </source>
</reference>
<evidence type="ECO:0008006" key="11">
    <source>
        <dbReference type="Google" id="ProtNLM"/>
    </source>
</evidence>
<evidence type="ECO:0000259" key="8">
    <source>
        <dbReference type="Pfam" id="PF02837"/>
    </source>
</evidence>